<dbReference type="EMBL" id="SRLO01000407">
    <property type="protein sequence ID" value="TNN57368.1"/>
    <property type="molecule type" value="Genomic_DNA"/>
</dbReference>
<feature type="region of interest" description="Disordered" evidence="1">
    <location>
        <begin position="67"/>
        <end position="105"/>
    </location>
</feature>
<gene>
    <name evidence="2" type="ORF">EYF80_032444</name>
</gene>
<organism evidence="2 3">
    <name type="scientific">Liparis tanakae</name>
    <name type="common">Tanaka's snailfish</name>
    <dbReference type="NCBI Taxonomy" id="230148"/>
    <lineage>
        <taxon>Eukaryota</taxon>
        <taxon>Metazoa</taxon>
        <taxon>Chordata</taxon>
        <taxon>Craniata</taxon>
        <taxon>Vertebrata</taxon>
        <taxon>Euteleostomi</taxon>
        <taxon>Actinopterygii</taxon>
        <taxon>Neopterygii</taxon>
        <taxon>Teleostei</taxon>
        <taxon>Neoteleostei</taxon>
        <taxon>Acanthomorphata</taxon>
        <taxon>Eupercaria</taxon>
        <taxon>Perciformes</taxon>
        <taxon>Cottioidei</taxon>
        <taxon>Cottales</taxon>
        <taxon>Liparidae</taxon>
        <taxon>Liparis</taxon>
    </lineage>
</organism>
<dbReference type="Proteomes" id="UP000314294">
    <property type="component" value="Unassembled WGS sequence"/>
</dbReference>
<dbReference type="AlphaFoldDB" id="A0A4Z2GUZ5"/>
<name>A0A4Z2GUZ5_9TELE</name>
<feature type="compositionally biased region" description="Basic residues" evidence="1">
    <location>
        <begin position="91"/>
        <end position="100"/>
    </location>
</feature>
<evidence type="ECO:0000256" key="1">
    <source>
        <dbReference type="SAM" id="MobiDB-lite"/>
    </source>
</evidence>
<accession>A0A4Z2GUZ5</accession>
<evidence type="ECO:0000313" key="2">
    <source>
        <dbReference type="EMBL" id="TNN57368.1"/>
    </source>
</evidence>
<evidence type="ECO:0000313" key="3">
    <source>
        <dbReference type="Proteomes" id="UP000314294"/>
    </source>
</evidence>
<keyword evidence="3" id="KW-1185">Reference proteome</keyword>
<protein>
    <submittedName>
        <fullName evidence="2">Uncharacterized protein</fullName>
    </submittedName>
</protein>
<sequence>MWAIKGAPGFCGGTLGRHSGHKLQRVVHQVYRSVGARALHFVCVRAPLAEEDRTSCAGVLLHPGDERQNTRRRFERKERRCLSAPHTTQRFSRRGASGHRIKSELIRPVTGDLSLNRSGQL</sequence>
<proteinExistence type="predicted"/>
<reference evidence="2 3" key="1">
    <citation type="submission" date="2019-03" db="EMBL/GenBank/DDBJ databases">
        <title>First draft genome of Liparis tanakae, snailfish: a comprehensive survey of snailfish specific genes.</title>
        <authorList>
            <person name="Kim W."/>
            <person name="Song I."/>
            <person name="Jeong J.-H."/>
            <person name="Kim D."/>
            <person name="Kim S."/>
            <person name="Ryu S."/>
            <person name="Song J.Y."/>
            <person name="Lee S.K."/>
        </authorList>
    </citation>
    <scope>NUCLEOTIDE SEQUENCE [LARGE SCALE GENOMIC DNA]</scope>
    <source>
        <tissue evidence="2">Muscle</tissue>
    </source>
</reference>
<comment type="caution">
    <text evidence="2">The sequence shown here is derived from an EMBL/GenBank/DDBJ whole genome shotgun (WGS) entry which is preliminary data.</text>
</comment>